<evidence type="ECO:0000256" key="1">
    <source>
        <dbReference type="SAM" id="MobiDB-lite"/>
    </source>
</evidence>
<protein>
    <submittedName>
        <fullName evidence="2">Uncharacterized protein</fullName>
    </submittedName>
</protein>
<dbReference type="PANTHER" id="PTHR33063">
    <property type="entry name" value="OS02G0583500 PROTEIN"/>
    <property type="match status" value="1"/>
</dbReference>
<sequence length="267" mass="29966">MTGSTNLSVTTSSMYRMTTKGGPMKQQGLRTAEPRLPYEEVRLRQCMQNNRRLEELGLTYTTDDPAERDLSDEENAKGSKEKTRKKAKNQTSNLTTEVKFRCHKRVYVEQLPTRSRKSKRSISQTVELADNFEDHPQPAVEDDGDAIPQGDGNNHRANRCDAIPRSDGHNHMANEDGFVQDDDNNTMHGRADVPAGENERTNEGEEAPWNRGVNMGHGLQKMSRSHCGKLSVAITEGNIRPLVRLIAPKYATECNIAIRNHVPVLTD</sequence>
<feature type="region of interest" description="Disordered" evidence="1">
    <location>
        <begin position="56"/>
        <end position="96"/>
    </location>
</feature>
<feature type="region of interest" description="Disordered" evidence="1">
    <location>
        <begin position="133"/>
        <end position="158"/>
    </location>
</feature>
<name>A0A3L6Q9F6_PANMI</name>
<feature type="compositionally biased region" description="Polar residues" evidence="1">
    <location>
        <begin position="1"/>
        <end position="16"/>
    </location>
</feature>
<feature type="region of interest" description="Disordered" evidence="1">
    <location>
        <begin position="1"/>
        <end position="36"/>
    </location>
</feature>
<organism evidence="2 3">
    <name type="scientific">Panicum miliaceum</name>
    <name type="common">Proso millet</name>
    <name type="synonym">Broomcorn millet</name>
    <dbReference type="NCBI Taxonomy" id="4540"/>
    <lineage>
        <taxon>Eukaryota</taxon>
        <taxon>Viridiplantae</taxon>
        <taxon>Streptophyta</taxon>
        <taxon>Embryophyta</taxon>
        <taxon>Tracheophyta</taxon>
        <taxon>Spermatophyta</taxon>
        <taxon>Magnoliopsida</taxon>
        <taxon>Liliopsida</taxon>
        <taxon>Poales</taxon>
        <taxon>Poaceae</taxon>
        <taxon>PACMAD clade</taxon>
        <taxon>Panicoideae</taxon>
        <taxon>Panicodae</taxon>
        <taxon>Paniceae</taxon>
        <taxon>Panicinae</taxon>
        <taxon>Panicum</taxon>
        <taxon>Panicum sect. Panicum</taxon>
    </lineage>
</organism>
<gene>
    <name evidence="2" type="ORF">C2845_PM15G02810</name>
</gene>
<dbReference type="PANTHER" id="PTHR33063:SF13">
    <property type="entry name" value="OS02G0583500 PROTEIN"/>
    <property type="match status" value="1"/>
</dbReference>
<proteinExistence type="predicted"/>
<feature type="region of interest" description="Disordered" evidence="1">
    <location>
        <begin position="178"/>
        <end position="212"/>
    </location>
</feature>
<feature type="compositionally biased region" description="Basic and acidic residues" evidence="1">
    <location>
        <begin position="65"/>
        <end position="81"/>
    </location>
</feature>
<evidence type="ECO:0000313" key="2">
    <source>
        <dbReference type="EMBL" id="RLM74790.1"/>
    </source>
</evidence>
<dbReference type="EMBL" id="PQIB02000013">
    <property type="protein sequence ID" value="RLM74790.1"/>
    <property type="molecule type" value="Genomic_DNA"/>
</dbReference>
<comment type="caution">
    <text evidence="2">The sequence shown here is derived from an EMBL/GenBank/DDBJ whole genome shotgun (WGS) entry which is preliminary data.</text>
</comment>
<dbReference type="AlphaFoldDB" id="A0A3L6Q9F6"/>
<dbReference type="OrthoDB" id="696557at2759"/>
<evidence type="ECO:0000313" key="3">
    <source>
        <dbReference type="Proteomes" id="UP000275267"/>
    </source>
</evidence>
<dbReference type="Proteomes" id="UP000275267">
    <property type="component" value="Unassembled WGS sequence"/>
</dbReference>
<accession>A0A3L6Q9F6</accession>
<reference evidence="3" key="1">
    <citation type="journal article" date="2019" name="Nat. Commun.">
        <title>The genome of broomcorn millet.</title>
        <authorList>
            <person name="Zou C."/>
            <person name="Miki D."/>
            <person name="Li D."/>
            <person name="Tang Q."/>
            <person name="Xiao L."/>
            <person name="Rajput S."/>
            <person name="Deng P."/>
            <person name="Jia W."/>
            <person name="Huang R."/>
            <person name="Zhang M."/>
            <person name="Sun Y."/>
            <person name="Hu J."/>
            <person name="Fu X."/>
            <person name="Schnable P.S."/>
            <person name="Li F."/>
            <person name="Zhang H."/>
            <person name="Feng B."/>
            <person name="Zhu X."/>
            <person name="Liu R."/>
            <person name="Schnable J.C."/>
            <person name="Zhu J.-K."/>
            <person name="Zhang H."/>
        </authorList>
    </citation>
    <scope>NUCLEOTIDE SEQUENCE [LARGE SCALE GENOMIC DNA]</scope>
</reference>
<keyword evidence="3" id="KW-1185">Reference proteome</keyword>